<accession>A0AA39FVG0</accession>
<name>A0AA39FVG0_9HYME</name>
<dbReference type="EMBL" id="JAQQBS010000001">
    <property type="protein sequence ID" value="KAK0176587.1"/>
    <property type="molecule type" value="Genomic_DNA"/>
</dbReference>
<evidence type="ECO:0000313" key="3">
    <source>
        <dbReference type="Proteomes" id="UP001168990"/>
    </source>
</evidence>
<evidence type="ECO:0000313" key="2">
    <source>
        <dbReference type="EMBL" id="KAK0176587.1"/>
    </source>
</evidence>
<organism evidence="2 3">
    <name type="scientific">Microctonus aethiopoides</name>
    <dbReference type="NCBI Taxonomy" id="144406"/>
    <lineage>
        <taxon>Eukaryota</taxon>
        <taxon>Metazoa</taxon>
        <taxon>Ecdysozoa</taxon>
        <taxon>Arthropoda</taxon>
        <taxon>Hexapoda</taxon>
        <taxon>Insecta</taxon>
        <taxon>Pterygota</taxon>
        <taxon>Neoptera</taxon>
        <taxon>Endopterygota</taxon>
        <taxon>Hymenoptera</taxon>
        <taxon>Apocrita</taxon>
        <taxon>Ichneumonoidea</taxon>
        <taxon>Braconidae</taxon>
        <taxon>Euphorinae</taxon>
        <taxon>Microctonus</taxon>
    </lineage>
</organism>
<protein>
    <submittedName>
        <fullName evidence="2">Uncharacterized protein</fullName>
    </submittedName>
</protein>
<feature type="transmembrane region" description="Helical" evidence="1">
    <location>
        <begin position="174"/>
        <end position="193"/>
    </location>
</feature>
<keyword evidence="1" id="KW-0812">Transmembrane</keyword>
<keyword evidence="1" id="KW-1133">Transmembrane helix</keyword>
<dbReference type="Proteomes" id="UP001168990">
    <property type="component" value="Unassembled WGS sequence"/>
</dbReference>
<dbReference type="AlphaFoldDB" id="A0AA39FVG0"/>
<evidence type="ECO:0000256" key="1">
    <source>
        <dbReference type="SAM" id="Phobius"/>
    </source>
</evidence>
<reference evidence="2" key="1">
    <citation type="journal article" date="2023" name="bioRxiv">
        <title>Scaffold-level genome assemblies of two parasitoid biocontrol wasps reveal the parthenogenesis mechanism and an associated novel virus.</title>
        <authorList>
            <person name="Inwood S."/>
            <person name="Skelly J."/>
            <person name="Guhlin J."/>
            <person name="Harrop T."/>
            <person name="Goldson S."/>
            <person name="Dearden P."/>
        </authorList>
    </citation>
    <scope>NUCLEOTIDE SEQUENCE</scope>
    <source>
        <strain evidence="2">Irish</strain>
        <tissue evidence="2">Whole body</tissue>
    </source>
</reference>
<reference evidence="2" key="2">
    <citation type="submission" date="2023-03" db="EMBL/GenBank/DDBJ databases">
        <authorList>
            <person name="Inwood S.N."/>
            <person name="Skelly J.G."/>
            <person name="Guhlin J."/>
            <person name="Harrop T.W.R."/>
            <person name="Goldson S.G."/>
            <person name="Dearden P.K."/>
        </authorList>
    </citation>
    <scope>NUCLEOTIDE SEQUENCE</scope>
    <source>
        <strain evidence="2">Irish</strain>
        <tissue evidence="2">Whole body</tissue>
    </source>
</reference>
<comment type="caution">
    <text evidence="2">The sequence shown here is derived from an EMBL/GenBank/DDBJ whole genome shotgun (WGS) entry which is preliminary data.</text>
</comment>
<proteinExistence type="predicted"/>
<gene>
    <name evidence="2" type="ORF">PV328_000706</name>
</gene>
<keyword evidence="3" id="KW-1185">Reference proteome</keyword>
<keyword evidence="1" id="KW-0472">Membrane</keyword>
<sequence length="203" mass="23203">MSLDAEQQNGVGFLRVWHWQGGSNDAKFLRGLSTKFVTSYLQPVICEPPLMHIALREIFCLCIVKVQIFLKSKANQQNIDFHPHENDLGGCDLLVMVQTQFLLYVVSKDDGHQNGIAGELMRMLGISMKFTPKYVWSSMVEDFFVGMSQVTFIVPINKKRELTKGKLLLPFDSLVWVFTLRFGLLMSVGVGTFPNFEWMRIFS</sequence>